<protein>
    <submittedName>
        <fullName evidence="3">Biotin-dependent enzyme</fullName>
    </submittedName>
</protein>
<comment type="caution">
    <text evidence="3">The sequence shown here is derived from an EMBL/GenBank/DDBJ whole genome shotgun (WGS) entry which is preliminary data.</text>
</comment>
<evidence type="ECO:0000256" key="1">
    <source>
        <dbReference type="ARBA" id="ARBA00023267"/>
    </source>
</evidence>
<dbReference type="InterPro" id="IPR050709">
    <property type="entry name" value="Biotin_Carboxyl_Carrier/Decarb"/>
</dbReference>
<evidence type="ECO:0000313" key="4">
    <source>
        <dbReference type="Proteomes" id="UP000251835"/>
    </source>
</evidence>
<dbReference type="Pfam" id="PF00364">
    <property type="entry name" value="Biotin_lipoyl"/>
    <property type="match status" value="1"/>
</dbReference>
<dbReference type="InterPro" id="IPR011053">
    <property type="entry name" value="Single_hybrid_motif"/>
</dbReference>
<dbReference type="PANTHER" id="PTHR45266:SF3">
    <property type="entry name" value="OXALOACETATE DECARBOXYLASE ALPHA CHAIN"/>
    <property type="match status" value="1"/>
</dbReference>
<dbReference type="Gene3D" id="2.40.50.100">
    <property type="match status" value="1"/>
</dbReference>
<dbReference type="FunFam" id="2.40.50.100:FF:000003">
    <property type="entry name" value="Acetyl-CoA carboxylase biotin carboxyl carrier protein"/>
    <property type="match status" value="1"/>
</dbReference>
<feature type="domain" description="Lipoyl-binding" evidence="2">
    <location>
        <begin position="61"/>
        <end position="138"/>
    </location>
</feature>
<dbReference type="Proteomes" id="UP000251835">
    <property type="component" value="Unassembled WGS sequence"/>
</dbReference>
<dbReference type="SUPFAM" id="SSF51230">
    <property type="entry name" value="Single hybrid motif"/>
    <property type="match status" value="1"/>
</dbReference>
<sequence>MKKFFFKIKGRKYDVEVKQFEEGIAKVDVNGTEYDVEVETPEKPVSKTPRLVRRELDEDKPKKAPVATGAVIKAPLPGNIFKVLVNVGDEVKEGQTVMVMEAMKMENNIQTESAGTIKSIKVNVGDAVMQDDVLIELG</sequence>
<dbReference type="AlphaFoldDB" id="A0A7L4UNZ7"/>
<dbReference type="PROSITE" id="PS50968">
    <property type="entry name" value="BIOTINYL_LIPOYL"/>
    <property type="match status" value="1"/>
</dbReference>
<organism evidence="3 4">
    <name type="scientific">Balneicella halophila</name>
    <dbReference type="NCBI Taxonomy" id="1537566"/>
    <lineage>
        <taxon>Bacteria</taxon>
        <taxon>Pseudomonadati</taxon>
        <taxon>Bacteroidota</taxon>
        <taxon>Bacteroidia</taxon>
        <taxon>Bacteroidales</taxon>
        <taxon>Balneicellaceae</taxon>
        <taxon>Balneicella</taxon>
    </lineage>
</organism>
<evidence type="ECO:0000313" key="3">
    <source>
        <dbReference type="EMBL" id="PVX50831.1"/>
    </source>
</evidence>
<proteinExistence type="predicted"/>
<dbReference type="CDD" id="cd06850">
    <property type="entry name" value="biotinyl_domain"/>
    <property type="match status" value="1"/>
</dbReference>
<accession>A0A7L4UNZ7</accession>
<gene>
    <name evidence="3" type="ORF">C7377_1149</name>
</gene>
<dbReference type="RefSeq" id="WP_116496385.1">
    <property type="nucleotide sequence ID" value="NZ_QENZ01000004.1"/>
</dbReference>
<keyword evidence="1" id="KW-0092">Biotin</keyword>
<name>A0A7L4UNZ7_BALHA</name>
<evidence type="ECO:0000259" key="2">
    <source>
        <dbReference type="PROSITE" id="PS50968"/>
    </source>
</evidence>
<keyword evidence="4" id="KW-1185">Reference proteome</keyword>
<dbReference type="EMBL" id="QENZ01000004">
    <property type="protein sequence ID" value="PVX50831.1"/>
    <property type="molecule type" value="Genomic_DNA"/>
</dbReference>
<dbReference type="PANTHER" id="PTHR45266">
    <property type="entry name" value="OXALOACETATE DECARBOXYLASE ALPHA CHAIN"/>
    <property type="match status" value="1"/>
</dbReference>
<dbReference type="OrthoDB" id="9812676at2"/>
<reference evidence="3 4" key="1">
    <citation type="submission" date="2018-05" db="EMBL/GenBank/DDBJ databases">
        <title>Genomic Encyclopedia of Type Strains, Phase IV (KMG-IV): sequencing the most valuable type-strain genomes for metagenomic binning, comparative biology and taxonomic classification.</title>
        <authorList>
            <person name="Goeker M."/>
        </authorList>
    </citation>
    <scope>NUCLEOTIDE SEQUENCE [LARGE SCALE GENOMIC DNA]</scope>
    <source>
        <strain evidence="3 4">DSM 28579</strain>
    </source>
</reference>
<dbReference type="InterPro" id="IPR000089">
    <property type="entry name" value="Biotin_lipoyl"/>
</dbReference>